<name>A0AA40RTF3_STUST</name>
<dbReference type="Proteomes" id="UP001138621">
    <property type="component" value="Unassembled WGS sequence"/>
</dbReference>
<dbReference type="AlphaFoldDB" id="A0AA40RTF3"/>
<gene>
    <name evidence="1" type="ORF">G7024_12135</name>
</gene>
<reference evidence="1" key="1">
    <citation type="submission" date="2020-02" db="EMBL/GenBank/DDBJ databases">
        <title>Synteny-based analysis reveals conserved mechanism for high triclosan tolerance in Pseudomonas, as well as instances of horizontal transfer.</title>
        <authorList>
            <person name="Mcfarland A.G."/>
            <person name="Bertucci H.K."/>
            <person name="Litmann E."/>
            <person name="Shen J."/>
            <person name="Huttenhower C."/>
            <person name="Hartmann E.M."/>
        </authorList>
    </citation>
    <scope>NUCLEOTIDE SEQUENCE</scope>
    <source>
        <strain evidence="1">109A1</strain>
    </source>
</reference>
<protein>
    <submittedName>
        <fullName evidence="1">Uncharacterized protein</fullName>
    </submittedName>
</protein>
<proteinExistence type="predicted"/>
<comment type="caution">
    <text evidence="1">The sequence shown here is derived from an EMBL/GenBank/DDBJ whole genome shotgun (WGS) entry which is preliminary data.</text>
</comment>
<evidence type="ECO:0000313" key="2">
    <source>
        <dbReference type="Proteomes" id="UP001138621"/>
    </source>
</evidence>
<evidence type="ECO:0000313" key="1">
    <source>
        <dbReference type="EMBL" id="MBA1305154.1"/>
    </source>
</evidence>
<sequence length="286" mass="31973">MDRLFANLSPEELYEHLQSLDDDEKTIRVVGNTALLPSLGAVYKLLHTSREAVWDATRAERPYLPVAKTMSKAWCSPGTCLGRSASVRLMRAAQSAGLAGVLSEFLDLDYLWPPGNEWAGLLASDFFSQDVSKKFWIAFVKEAMHLNAIELHPDLGRLKRWKVYAHSSTVNRFGCPAMREALIARLAVLSSDKEAELDPMLNRAHVVDTLAVLMRLLAWCVADLTIGLWEQVERDGMAHDIPLQELIPAFDDVAQEWSSPMQSALDRLAKMAGWQQKQKAESPLVS</sequence>
<dbReference type="RefSeq" id="WP_181121070.1">
    <property type="nucleotide sequence ID" value="NZ_JAAMRD010000009.1"/>
</dbReference>
<accession>A0AA40RTF3</accession>
<dbReference type="EMBL" id="JAAMRD010000009">
    <property type="protein sequence ID" value="MBA1305154.1"/>
    <property type="molecule type" value="Genomic_DNA"/>
</dbReference>
<organism evidence="1 2">
    <name type="scientific">Stutzerimonas stutzeri</name>
    <name type="common">Pseudomonas stutzeri</name>
    <dbReference type="NCBI Taxonomy" id="316"/>
    <lineage>
        <taxon>Bacteria</taxon>
        <taxon>Pseudomonadati</taxon>
        <taxon>Pseudomonadota</taxon>
        <taxon>Gammaproteobacteria</taxon>
        <taxon>Pseudomonadales</taxon>
        <taxon>Pseudomonadaceae</taxon>
        <taxon>Stutzerimonas</taxon>
    </lineage>
</organism>